<reference evidence="1 2" key="1">
    <citation type="submission" date="2021-06" db="EMBL/GenBank/DDBJ databases">
        <title>Caerostris extrusa draft genome.</title>
        <authorList>
            <person name="Kono N."/>
            <person name="Arakawa K."/>
        </authorList>
    </citation>
    <scope>NUCLEOTIDE SEQUENCE [LARGE SCALE GENOMIC DNA]</scope>
</reference>
<protein>
    <recommendedName>
        <fullName evidence="3">Maturase K</fullName>
    </recommendedName>
</protein>
<dbReference type="AlphaFoldDB" id="A0AAV4MHW2"/>
<name>A0AAV4MHW2_CAEEX</name>
<sequence>MVHQFSSRLYDYLSRRYYKQVGHHCLRLLDHIRYILCQYPHKKSSHFPIQLQESFVLQPAHWMHLIVAEFVVLIVLLSDIFENCFSFFRSFIQGGLFKSIARGITLKIMPPRISESSFYFVSRKQVFYYEGNCSKQSPEYAKLKAEALYLSKY</sequence>
<dbReference type="EMBL" id="BPLR01002231">
    <property type="protein sequence ID" value="GIX71569.1"/>
    <property type="molecule type" value="Genomic_DNA"/>
</dbReference>
<keyword evidence="2" id="KW-1185">Reference proteome</keyword>
<dbReference type="Proteomes" id="UP001054945">
    <property type="component" value="Unassembled WGS sequence"/>
</dbReference>
<proteinExistence type="predicted"/>
<evidence type="ECO:0000313" key="1">
    <source>
        <dbReference type="EMBL" id="GIX71569.1"/>
    </source>
</evidence>
<gene>
    <name evidence="1" type="ORF">CEXT_578771</name>
</gene>
<evidence type="ECO:0008006" key="3">
    <source>
        <dbReference type="Google" id="ProtNLM"/>
    </source>
</evidence>
<accession>A0AAV4MHW2</accession>
<evidence type="ECO:0000313" key="2">
    <source>
        <dbReference type="Proteomes" id="UP001054945"/>
    </source>
</evidence>
<organism evidence="1 2">
    <name type="scientific">Caerostris extrusa</name>
    <name type="common">Bark spider</name>
    <name type="synonym">Caerostris bankana</name>
    <dbReference type="NCBI Taxonomy" id="172846"/>
    <lineage>
        <taxon>Eukaryota</taxon>
        <taxon>Metazoa</taxon>
        <taxon>Ecdysozoa</taxon>
        <taxon>Arthropoda</taxon>
        <taxon>Chelicerata</taxon>
        <taxon>Arachnida</taxon>
        <taxon>Araneae</taxon>
        <taxon>Araneomorphae</taxon>
        <taxon>Entelegynae</taxon>
        <taxon>Araneoidea</taxon>
        <taxon>Araneidae</taxon>
        <taxon>Caerostris</taxon>
    </lineage>
</organism>
<comment type="caution">
    <text evidence="1">The sequence shown here is derived from an EMBL/GenBank/DDBJ whole genome shotgun (WGS) entry which is preliminary data.</text>
</comment>